<dbReference type="OrthoDB" id="7308190at2"/>
<keyword evidence="3" id="KW-1185">Reference proteome</keyword>
<protein>
    <submittedName>
        <fullName evidence="2">Uncharacterized protein</fullName>
    </submittedName>
</protein>
<keyword evidence="1" id="KW-0812">Transmembrane</keyword>
<dbReference type="AlphaFoldDB" id="A0A433J5L7"/>
<dbReference type="Proteomes" id="UP000280346">
    <property type="component" value="Unassembled WGS sequence"/>
</dbReference>
<feature type="transmembrane region" description="Helical" evidence="1">
    <location>
        <begin position="117"/>
        <end position="138"/>
    </location>
</feature>
<gene>
    <name evidence="2" type="ORF">EJ913_19615</name>
</gene>
<feature type="transmembrane region" description="Helical" evidence="1">
    <location>
        <begin position="150"/>
        <end position="170"/>
    </location>
</feature>
<dbReference type="RefSeq" id="WP_127000963.1">
    <property type="nucleotide sequence ID" value="NZ_CP173194.1"/>
</dbReference>
<feature type="transmembrane region" description="Helical" evidence="1">
    <location>
        <begin position="94"/>
        <end position="111"/>
    </location>
</feature>
<accession>A0A433J5L7</accession>
<proteinExistence type="predicted"/>
<name>A0A433J5L7_9PROT</name>
<dbReference type="EMBL" id="RZIJ01000016">
    <property type="protein sequence ID" value="RUQ67874.1"/>
    <property type="molecule type" value="Genomic_DNA"/>
</dbReference>
<feature type="transmembrane region" description="Helical" evidence="1">
    <location>
        <begin position="257"/>
        <end position="281"/>
    </location>
</feature>
<feature type="transmembrane region" description="Helical" evidence="1">
    <location>
        <begin position="12"/>
        <end position="31"/>
    </location>
</feature>
<organism evidence="2 3">
    <name type="scientific">Azospirillum doebereinerae</name>
    <dbReference type="NCBI Taxonomy" id="92933"/>
    <lineage>
        <taxon>Bacteria</taxon>
        <taxon>Pseudomonadati</taxon>
        <taxon>Pseudomonadota</taxon>
        <taxon>Alphaproteobacteria</taxon>
        <taxon>Rhodospirillales</taxon>
        <taxon>Azospirillaceae</taxon>
        <taxon>Azospirillum</taxon>
    </lineage>
</organism>
<comment type="caution">
    <text evidence="2">The sequence shown here is derived from an EMBL/GenBank/DDBJ whole genome shotgun (WGS) entry which is preliminary data.</text>
</comment>
<feature type="transmembrane region" description="Helical" evidence="1">
    <location>
        <begin position="38"/>
        <end position="58"/>
    </location>
</feature>
<sequence>MTDLLNDPFVQSSLLPLILGAVAVGVLRLVGGARTGRLLAPAGIALAFLGLFILVVGLPAFPPPSSMGKLFWSAAGGLVLGLAADALGLKGRPVSVAVAVWLVLALGWIAGPALDSLAAAVPLLVLLAVGAWVAFGGSAPDGHSPGSSSAAAPAAVLLALALAVGVTALIGSSASLAQLGLALTAATGGFLLWNWPTERHVWGASGRVALGLPLLLAAILALYTQVQAATLLLALPALAAEPLRRRLPIPDTGFGPALGTVAVTVLAVLPALVAIAAAWALSGGEASPY</sequence>
<keyword evidence="1" id="KW-0472">Membrane</keyword>
<evidence type="ECO:0000313" key="2">
    <source>
        <dbReference type="EMBL" id="RUQ67874.1"/>
    </source>
</evidence>
<evidence type="ECO:0000256" key="1">
    <source>
        <dbReference type="SAM" id="Phobius"/>
    </source>
</evidence>
<reference evidence="2 3" key="1">
    <citation type="submission" date="2018-12" db="EMBL/GenBank/DDBJ databases">
        <authorList>
            <person name="Yang Y."/>
        </authorList>
    </citation>
    <scope>NUCLEOTIDE SEQUENCE [LARGE SCALE GENOMIC DNA]</scope>
    <source>
        <strain evidence="2 3">GSF71</strain>
    </source>
</reference>
<feature type="transmembrane region" description="Helical" evidence="1">
    <location>
        <begin position="208"/>
        <end position="237"/>
    </location>
</feature>
<evidence type="ECO:0000313" key="3">
    <source>
        <dbReference type="Proteomes" id="UP000280346"/>
    </source>
</evidence>
<feature type="transmembrane region" description="Helical" evidence="1">
    <location>
        <begin position="176"/>
        <end position="196"/>
    </location>
</feature>
<keyword evidence="1" id="KW-1133">Transmembrane helix</keyword>